<dbReference type="GO" id="GO:0015031">
    <property type="term" value="P:protein transport"/>
    <property type="evidence" value="ECO:0007669"/>
    <property type="project" value="UniProtKB-KW"/>
</dbReference>
<dbReference type="GO" id="GO:0048219">
    <property type="term" value="P:inter-Golgi cisterna vesicle-mediated transport"/>
    <property type="evidence" value="ECO:0007669"/>
    <property type="project" value="TreeGrafter"/>
</dbReference>
<dbReference type="GO" id="GO:0000139">
    <property type="term" value="C:Golgi membrane"/>
    <property type="evidence" value="ECO:0007669"/>
    <property type="project" value="UniProtKB-SubCell"/>
</dbReference>
<evidence type="ECO:0000256" key="3">
    <source>
        <dbReference type="ARBA" id="ARBA00022448"/>
    </source>
</evidence>
<evidence type="ECO:0000256" key="5">
    <source>
        <dbReference type="ARBA" id="ARBA00022927"/>
    </source>
</evidence>
<dbReference type="RefSeq" id="XP_025598479.1">
    <property type="nucleotide sequence ID" value="XM_025742342.1"/>
</dbReference>
<dbReference type="GO" id="GO:0006888">
    <property type="term" value="P:endoplasmic reticulum to Golgi vesicle-mediated transport"/>
    <property type="evidence" value="ECO:0007669"/>
    <property type="project" value="InterPro"/>
</dbReference>
<comment type="similarity">
    <text evidence="2">Belongs to the GOSR1 family.</text>
</comment>
<evidence type="ECO:0000256" key="8">
    <source>
        <dbReference type="ARBA" id="ARBA00023136"/>
    </source>
</evidence>
<name>A0A316Z8T8_9BASI</name>
<dbReference type="PANTHER" id="PTHR21094">
    <property type="entry name" value="GOS-28 SNARE- RELATED"/>
    <property type="match status" value="1"/>
</dbReference>
<evidence type="ECO:0000256" key="4">
    <source>
        <dbReference type="ARBA" id="ARBA00022692"/>
    </source>
</evidence>
<dbReference type="GeneID" id="37269886"/>
<dbReference type="GO" id="GO:0006906">
    <property type="term" value="P:vesicle fusion"/>
    <property type="evidence" value="ECO:0007669"/>
    <property type="project" value="TreeGrafter"/>
</dbReference>
<proteinExistence type="inferred from homology"/>
<dbReference type="GO" id="GO:0005797">
    <property type="term" value="C:Golgi medial cisterna"/>
    <property type="evidence" value="ECO:0007669"/>
    <property type="project" value="TreeGrafter"/>
</dbReference>
<dbReference type="Proteomes" id="UP000245946">
    <property type="component" value="Unassembled WGS sequence"/>
</dbReference>
<dbReference type="OrthoDB" id="422156at2759"/>
<dbReference type="GO" id="GO:0031201">
    <property type="term" value="C:SNARE complex"/>
    <property type="evidence" value="ECO:0007669"/>
    <property type="project" value="TreeGrafter"/>
</dbReference>
<protein>
    <submittedName>
        <fullName evidence="10">V-snare-domain-containing protein</fullName>
    </submittedName>
</protein>
<keyword evidence="8 9" id="KW-0472">Membrane</keyword>
<dbReference type="Pfam" id="PF12352">
    <property type="entry name" value="V-SNARE_C"/>
    <property type="match status" value="1"/>
</dbReference>
<accession>A0A316Z8T8</accession>
<dbReference type="EMBL" id="KZ819292">
    <property type="protein sequence ID" value="PWN98200.1"/>
    <property type="molecule type" value="Genomic_DNA"/>
</dbReference>
<evidence type="ECO:0000256" key="2">
    <source>
        <dbReference type="ARBA" id="ARBA00008473"/>
    </source>
</evidence>
<gene>
    <name evidence="10" type="ORF">FA09DRAFT_329819</name>
</gene>
<dbReference type="STRING" id="58919.A0A316Z8T8"/>
<dbReference type="GO" id="GO:0005484">
    <property type="term" value="F:SNAP receptor activity"/>
    <property type="evidence" value="ECO:0007669"/>
    <property type="project" value="TreeGrafter"/>
</dbReference>
<keyword evidence="7" id="KW-0333">Golgi apparatus</keyword>
<dbReference type="AlphaFoldDB" id="A0A316Z8T8"/>
<keyword evidence="5" id="KW-0653">Protein transport</keyword>
<keyword evidence="6 9" id="KW-1133">Transmembrane helix</keyword>
<evidence type="ECO:0000256" key="6">
    <source>
        <dbReference type="ARBA" id="ARBA00022989"/>
    </source>
</evidence>
<sequence length="120" mass="13257">MRACRGVSALFSAPADLPNSSYKTRHGAEEGSLLYERDRISNSHSMIDGTLDQAYATRGSLAAQRGVLQQTTARLRSSAAQVPGLNTLITRINRRRRRDSVIMGLLIGACTLLLLWWISR</sequence>
<keyword evidence="11" id="KW-1185">Reference proteome</keyword>
<keyword evidence="4 9" id="KW-0812">Transmembrane</keyword>
<evidence type="ECO:0000256" key="1">
    <source>
        <dbReference type="ARBA" id="ARBA00004409"/>
    </source>
</evidence>
<dbReference type="InterPro" id="IPR023601">
    <property type="entry name" value="Golgi_SNAP_su1"/>
</dbReference>
<feature type="transmembrane region" description="Helical" evidence="9">
    <location>
        <begin position="101"/>
        <end position="119"/>
    </location>
</feature>
<reference evidence="10 11" key="1">
    <citation type="journal article" date="2018" name="Mol. Biol. Evol.">
        <title>Broad Genomic Sampling Reveals a Smut Pathogenic Ancestry of the Fungal Clade Ustilaginomycotina.</title>
        <authorList>
            <person name="Kijpornyongpan T."/>
            <person name="Mondo S.J."/>
            <person name="Barry K."/>
            <person name="Sandor L."/>
            <person name="Lee J."/>
            <person name="Lipzen A."/>
            <person name="Pangilinan J."/>
            <person name="LaButti K."/>
            <person name="Hainaut M."/>
            <person name="Henrissat B."/>
            <person name="Grigoriev I.V."/>
            <person name="Spatafora J.W."/>
            <person name="Aime M.C."/>
        </authorList>
    </citation>
    <scope>NUCLEOTIDE SEQUENCE [LARGE SCALE GENOMIC DNA]</scope>
    <source>
        <strain evidence="10 11">MCA 4186</strain>
    </source>
</reference>
<evidence type="ECO:0000256" key="7">
    <source>
        <dbReference type="ARBA" id="ARBA00023034"/>
    </source>
</evidence>
<keyword evidence="3" id="KW-0813">Transport</keyword>
<dbReference type="GO" id="GO:0005801">
    <property type="term" value="C:cis-Golgi network"/>
    <property type="evidence" value="ECO:0007669"/>
    <property type="project" value="InterPro"/>
</dbReference>
<dbReference type="PANTHER" id="PTHR21094:SF2">
    <property type="entry name" value="GOLGI SNAP RECEPTOR COMPLEX MEMBER 1"/>
    <property type="match status" value="1"/>
</dbReference>
<organism evidence="10 11">
    <name type="scientific">Tilletiopsis washingtonensis</name>
    <dbReference type="NCBI Taxonomy" id="58919"/>
    <lineage>
        <taxon>Eukaryota</taxon>
        <taxon>Fungi</taxon>
        <taxon>Dikarya</taxon>
        <taxon>Basidiomycota</taxon>
        <taxon>Ustilaginomycotina</taxon>
        <taxon>Exobasidiomycetes</taxon>
        <taxon>Entylomatales</taxon>
        <taxon>Entylomatales incertae sedis</taxon>
        <taxon>Tilletiopsis</taxon>
    </lineage>
</organism>
<evidence type="ECO:0000313" key="11">
    <source>
        <dbReference type="Proteomes" id="UP000245946"/>
    </source>
</evidence>
<comment type="subcellular location">
    <subcellularLocation>
        <location evidence="1">Golgi apparatus membrane</location>
        <topology evidence="1">Single-pass type IV membrane protein</topology>
    </subcellularLocation>
</comment>
<evidence type="ECO:0000256" key="9">
    <source>
        <dbReference type="SAM" id="Phobius"/>
    </source>
</evidence>
<evidence type="ECO:0000313" key="10">
    <source>
        <dbReference type="EMBL" id="PWN98200.1"/>
    </source>
</evidence>